<comment type="similarity">
    <text evidence="2">Belongs to the membrane-bound acyltransferase family. Sterol o-acyltransferase subfamily.</text>
</comment>
<evidence type="ECO:0000256" key="11">
    <source>
        <dbReference type="SAM" id="MobiDB-lite"/>
    </source>
</evidence>
<feature type="region of interest" description="Disordered" evidence="11">
    <location>
        <begin position="1"/>
        <end position="125"/>
    </location>
</feature>
<keyword evidence="3" id="KW-0808">Transferase</keyword>
<protein>
    <submittedName>
        <fullName evidence="13">MBOAT-domain-containing protein</fullName>
    </submittedName>
</protein>
<keyword evidence="10" id="KW-0175">Coiled coil</keyword>
<comment type="function">
    <text evidence="9">Sterol O-acyltransferase that catalyzes the formation of stery esters.</text>
</comment>
<dbReference type="AlphaFoldDB" id="A0A4S2N5Y1"/>
<sequence>MSPSPSLSTSPPPPPPPPPQQQQQQQQQQHPLHPSTPLHSLTHEDNPLSRSSSSSSFDDARLPAHSHPIPRHPPTSTSATGAPLRRRKAPLQRINSASNLSNLPSPPATDSEPDAPGKTIPVTLESATSTSSYRLRLTPDLQSLLVSKTKRRPRFGDFVFTERFTAFDRLNPTASGSPYHGFFVLAWLTVGLWAVKTMAENYRETGSLMETDILNMMFNPSRAIQCLLVDVIMFYGSTLWCVPLQKAVAAGKLNWAREGWALQALAEVAVVLGSLTICLRSDWWWIQRVYLFLHSLVTLMKMHSYAAYNGYLSSILERKKDLEERLNNIKEDYDDHDECDKREVLDLINADLETCRRELSRTITAPTITPSAITPVTDTTTPEPLIPTTPTITYPENLTYKDYFLYLHFPTVVYELSYPRSSSRSWSSIMERLLATTGTLFTMVLISQTYIYPVVTAYVDSPPNSPAREYPWLLLHLIFPMTALYILVFYLIWETILNLLAEITRFSDRGFYNAWWNSTSWDAFARDWNVPVHAFLLRHVYHSAISAWKVKRSTATLVTFGISSVVHEMVMMVIFRKLRGYLLVAQMGQLPLVWLSRRRWARERKVLGNIMFWVGIAMGPGFLCAGYVLL</sequence>
<dbReference type="PANTHER" id="PTHR10408:SF23">
    <property type="entry name" value="STEROL O-ACYLTRANSFERASE 1-RELATED"/>
    <property type="match status" value="1"/>
</dbReference>
<feature type="transmembrane region" description="Helical" evidence="12">
    <location>
        <begin position="179"/>
        <end position="199"/>
    </location>
</feature>
<evidence type="ECO:0000256" key="6">
    <source>
        <dbReference type="ARBA" id="ARBA00022989"/>
    </source>
</evidence>
<organism evidence="13 14">
    <name type="scientific">Ascodesmis nigricans</name>
    <dbReference type="NCBI Taxonomy" id="341454"/>
    <lineage>
        <taxon>Eukaryota</taxon>
        <taxon>Fungi</taxon>
        <taxon>Dikarya</taxon>
        <taxon>Ascomycota</taxon>
        <taxon>Pezizomycotina</taxon>
        <taxon>Pezizomycetes</taxon>
        <taxon>Pezizales</taxon>
        <taxon>Ascodesmidaceae</taxon>
        <taxon>Ascodesmis</taxon>
    </lineage>
</organism>
<feature type="transmembrane region" description="Helical" evidence="12">
    <location>
        <begin position="472"/>
        <end position="493"/>
    </location>
</feature>
<dbReference type="PANTHER" id="PTHR10408">
    <property type="entry name" value="STEROL O-ACYLTRANSFERASE"/>
    <property type="match status" value="1"/>
</dbReference>
<dbReference type="STRING" id="341454.A0A4S2N5Y1"/>
<keyword evidence="6 12" id="KW-1133">Transmembrane helix</keyword>
<evidence type="ECO:0000256" key="1">
    <source>
        <dbReference type="ARBA" id="ARBA00004477"/>
    </source>
</evidence>
<evidence type="ECO:0000256" key="3">
    <source>
        <dbReference type="ARBA" id="ARBA00022679"/>
    </source>
</evidence>
<feature type="compositionally biased region" description="Pro residues" evidence="11">
    <location>
        <begin position="10"/>
        <end position="20"/>
    </location>
</feature>
<evidence type="ECO:0000256" key="9">
    <source>
        <dbReference type="ARBA" id="ARBA00023568"/>
    </source>
</evidence>
<evidence type="ECO:0000256" key="10">
    <source>
        <dbReference type="SAM" id="Coils"/>
    </source>
</evidence>
<dbReference type="OrthoDB" id="10039049at2759"/>
<evidence type="ECO:0000256" key="5">
    <source>
        <dbReference type="ARBA" id="ARBA00022824"/>
    </source>
</evidence>
<keyword evidence="5" id="KW-0256">Endoplasmic reticulum</keyword>
<evidence type="ECO:0000256" key="8">
    <source>
        <dbReference type="ARBA" id="ARBA00023315"/>
    </source>
</evidence>
<keyword evidence="8" id="KW-0012">Acyltransferase</keyword>
<dbReference type="InterPro" id="IPR004299">
    <property type="entry name" value="MBOAT_fam"/>
</dbReference>
<accession>A0A4S2N5Y1</accession>
<evidence type="ECO:0000256" key="12">
    <source>
        <dbReference type="SAM" id="Phobius"/>
    </source>
</evidence>
<dbReference type="GO" id="GO:0005789">
    <property type="term" value="C:endoplasmic reticulum membrane"/>
    <property type="evidence" value="ECO:0007669"/>
    <property type="project" value="UniProtKB-SubCell"/>
</dbReference>
<name>A0A4S2N5Y1_9PEZI</name>
<comment type="subcellular location">
    <subcellularLocation>
        <location evidence="1">Endoplasmic reticulum membrane</location>
        <topology evidence="1">Multi-pass membrane protein</topology>
    </subcellularLocation>
</comment>
<evidence type="ECO:0000313" key="13">
    <source>
        <dbReference type="EMBL" id="TGZ84708.1"/>
    </source>
</evidence>
<dbReference type="GO" id="GO:0008204">
    <property type="term" value="P:ergosterol metabolic process"/>
    <property type="evidence" value="ECO:0007669"/>
    <property type="project" value="TreeGrafter"/>
</dbReference>
<evidence type="ECO:0000256" key="2">
    <source>
        <dbReference type="ARBA" id="ARBA00009010"/>
    </source>
</evidence>
<feature type="compositionally biased region" description="Low complexity" evidence="11">
    <location>
        <begin position="21"/>
        <end position="40"/>
    </location>
</feature>
<feature type="transmembrane region" description="Helical" evidence="12">
    <location>
        <begin position="610"/>
        <end position="629"/>
    </location>
</feature>
<dbReference type="GO" id="GO:0034737">
    <property type="term" value="F:ergosterol O-acyltransferase activity"/>
    <property type="evidence" value="ECO:0007669"/>
    <property type="project" value="TreeGrafter"/>
</dbReference>
<evidence type="ECO:0000256" key="4">
    <source>
        <dbReference type="ARBA" id="ARBA00022692"/>
    </source>
</evidence>
<dbReference type="Proteomes" id="UP000298138">
    <property type="component" value="Unassembled WGS sequence"/>
</dbReference>
<keyword evidence="14" id="KW-1185">Reference proteome</keyword>
<feature type="transmembrane region" description="Helical" evidence="12">
    <location>
        <begin position="433"/>
        <end position="452"/>
    </location>
</feature>
<evidence type="ECO:0000256" key="7">
    <source>
        <dbReference type="ARBA" id="ARBA00023136"/>
    </source>
</evidence>
<gene>
    <name evidence="13" type="ORF">EX30DRAFT_337195</name>
</gene>
<dbReference type="InParanoid" id="A0A4S2N5Y1"/>
<feature type="coiled-coil region" evidence="10">
    <location>
        <begin position="312"/>
        <end position="339"/>
    </location>
</feature>
<evidence type="ECO:0000313" key="14">
    <source>
        <dbReference type="Proteomes" id="UP000298138"/>
    </source>
</evidence>
<dbReference type="FunCoup" id="A0A4S2N5Y1">
    <property type="interactions" value="242"/>
</dbReference>
<keyword evidence="4 12" id="KW-0812">Transmembrane</keyword>
<proteinExistence type="inferred from homology"/>
<keyword evidence="7 12" id="KW-0472">Membrane</keyword>
<dbReference type="EMBL" id="ML220112">
    <property type="protein sequence ID" value="TGZ84708.1"/>
    <property type="molecule type" value="Genomic_DNA"/>
</dbReference>
<dbReference type="InterPro" id="IPR014371">
    <property type="entry name" value="Oat_ACAT_DAG_ARE"/>
</dbReference>
<reference evidence="13 14" key="1">
    <citation type="submission" date="2019-04" db="EMBL/GenBank/DDBJ databases">
        <title>Comparative genomics and transcriptomics to analyze fruiting body development in filamentous ascomycetes.</title>
        <authorList>
            <consortium name="DOE Joint Genome Institute"/>
            <person name="Lutkenhaus R."/>
            <person name="Traeger S."/>
            <person name="Breuer J."/>
            <person name="Kuo A."/>
            <person name="Lipzen A."/>
            <person name="Pangilinan J."/>
            <person name="Dilworth D."/>
            <person name="Sandor L."/>
            <person name="Poggeler S."/>
            <person name="Barry K."/>
            <person name="Grigoriev I.V."/>
            <person name="Nowrousian M."/>
        </authorList>
    </citation>
    <scope>NUCLEOTIDE SEQUENCE [LARGE SCALE GENOMIC DNA]</scope>
    <source>
        <strain evidence="13 14">CBS 389.68</strain>
    </source>
</reference>
<dbReference type="Pfam" id="PF03062">
    <property type="entry name" value="MBOAT"/>
    <property type="match status" value="1"/>
</dbReference>